<evidence type="ECO:0000256" key="6">
    <source>
        <dbReference type="ARBA" id="ARBA00022630"/>
    </source>
</evidence>
<dbReference type="EC" id="1.14.13.59" evidence="4"/>
<keyword evidence="6" id="KW-0285">Flavoprotein</keyword>
<dbReference type="PANTHER" id="PTHR42877:SF4">
    <property type="entry name" value="FAD_NAD(P)-BINDING DOMAIN-CONTAINING PROTEIN-RELATED"/>
    <property type="match status" value="1"/>
</dbReference>
<evidence type="ECO:0000256" key="3">
    <source>
        <dbReference type="ARBA" id="ARBA00007588"/>
    </source>
</evidence>
<sequence>MSDTTTYDHGNFEHQLGEALTFANIPTLLLLLHQFTGDDKWLQAPYTPARSSGLDDNDTGGLSPEVQDEVRAAAFSAILAWRAGTPVAKPNLSGPELIRMMTVSESEPIPADYAEVMVDKLQRYGGAQPAPVQVPEGFHALIIGAGMSGVAAAIKLSQAGVPFTIIEKQNQPGGVWQSHHYPGCGVDTPGHLYSYSFAGGDWSKYFPHQEEIQDYFHGVAKEHGIADRIRYGTECLTTRFDANSHTWESRLRLPDGSEEVLVTDVVISAVGTFTTAKWPSIPGLRSFNGPVVHTSEWDPHLDLRGKRVAVIGNGASAMQLVPAIADAVDTLTIFQRSKQWAAPFDKFHKPVPDSVRFLMSEVPEYAWLYRLRLSWIFDSKVYNSLLKDPDWEHPERSLNAINDGHRRFFSRYIEEQLGDRTDLIDKVTPQFPPYGKRILLDNGWYRTLTKPHVTLVDNAVTRVDGNQVHAANGDVYEVDVLIVATGYDVVRYLSPVEVIGRDGVSIRDAWDDDDSRAYLGTVVHQFPNFFMLYGPNTQLGHGGSFIFIVECQIDYILNLLRKMSQHSLREIECRKEVYDNYNETIQDMHQKMVWSHPGMSTYFRNSRGRIVTQNPWRLVDFWGLTREADLADYNCVEGYPASGKADAQVTTHV</sequence>
<name>A0A2S8J8L2_RHOOP</name>
<evidence type="ECO:0000256" key="4">
    <source>
        <dbReference type="ARBA" id="ARBA00013076"/>
    </source>
</evidence>
<evidence type="ECO:0000256" key="8">
    <source>
        <dbReference type="ARBA" id="ARBA00022857"/>
    </source>
</evidence>
<evidence type="ECO:0000256" key="10">
    <source>
        <dbReference type="ARBA" id="ARBA00023033"/>
    </source>
</evidence>
<reference evidence="17" key="1">
    <citation type="submission" date="2018-02" db="EMBL/GenBank/DDBJ databases">
        <title>Draft genome sequencing of Rhodococcus opacus KU647198.</title>
        <authorList>
            <person name="Zheng B.-X."/>
        </authorList>
    </citation>
    <scope>NUCLEOTIDE SEQUENCE [LARGE SCALE GENOMIC DNA]</scope>
    <source>
        <strain evidence="17">04-OD7</strain>
    </source>
</reference>
<keyword evidence="9" id="KW-0560">Oxidoreductase</keyword>
<comment type="pathway">
    <text evidence="2">Siderophore biosynthesis; mycobactin biosynthesis.</text>
</comment>
<keyword evidence="7" id="KW-0274">FAD</keyword>
<comment type="cofactor">
    <cofactor evidence="1">
        <name>FAD</name>
        <dbReference type="ChEBI" id="CHEBI:57692"/>
    </cofactor>
</comment>
<comment type="caution">
    <text evidence="16">The sequence shown here is derived from an EMBL/GenBank/DDBJ whole genome shotgun (WGS) entry which is preliminary data.</text>
</comment>
<evidence type="ECO:0000256" key="5">
    <source>
        <dbReference type="ARBA" id="ARBA00016406"/>
    </source>
</evidence>
<dbReference type="SUPFAM" id="SSF51905">
    <property type="entry name" value="FAD/NAD(P)-binding domain"/>
    <property type="match status" value="1"/>
</dbReference>
<evidence type="ECO:0000256" key="14">
    <source>
        <dbReference type="ARBA" id="ARBA00032738"/>
    </source>
</evidence>
<evidence type="ECO:0000256" key="12">
    <source>
        <dbReference type="ARBA" id="ARBA00031158"/>
    </source>
</evidence>
<dbReference type="Gene3D" id="3.50.50.60">
    <property type="entry name" value="FAD/NAD(P)-binding domain"/>
    <property type="match status" value="2"/>
</dbReference>
<evidence type="ECO:0000256" key="1">
    <source>
        <dbReference type="ARBA" id="ARBA00001974"/>
    </source>
</evidence>
<dbReference type="Proteomes" id="UP000239290">
    <property type="component" value="Unassembled WGS sequence"/>
</dbReference>
<keyword evidence="10 16" id="KW-0503">Monooxygenase</keyword>
<dbReference type="PANTHER" id="PTHR42877">
    <property type="entry name" value="L-ORNITHINE N(5)-MONOOXYGENASE-RELATED"/>
    <property type="match status" value="1"/>
</dbReference>
<dbReference type="InterPro" id="IPR051209">
    <property type="entry name" value="FAD-bind_Monooxygenase_sf"/>
</dbReference>
<evidence type="ECO:0000256" key="2">
    <source>
        <dbReference type="ARBA" id="ARBA00005102"/>
    </source>
</evidence>
<dbReference type="Pfam" id="PF13450">
    <property type="entry name" value="NAD_binding_8"/>
    <property type="match status" value="1"/>
</dbReference>
<dbReference type="InterPro" id="IPR025700">
    <property type="entry name" value="Lys/Orn_oxygenase"/>
</dbReference>
<accession>A0A2S8J8L2</accession>
<dbReference type="InterPro" id="IPR036188">
    <property type="entry name" value="FAD/NAD-bd_sf"/>
</dbReference>
<dbReference type="Pfam" id="PF13434">
    <property type="entry name" value="Lys_Orn_oxgnase"/>
    <property type="match status" value="1"/>
</dbReference>
<evidence type="ECO:0000256" key="7">
    <source>
        <dbReference type="ARBA" id="ARBA00022827"/>
    </source>
</evidence>
<keyword evidence="8" id="KW-0521">NADP</keyword>
<gene>
    <name evidence="16" type="ORF">C5613_18745</name>
</gene>
<comment type="catalytic activity">
    <reaction evidence="15">
        <text>L-lysine + NADPH + O2 = N(6)-hydroxy-L-lysine + NADP(+) + H2O</text>
        <dbReference type="Rhea" id="RHEA:23228"/>
        <dbReference type="ChEBI" id="CHEBI:15377"/>
        <dbReference type="ChEBI" id="CHEBI:15379"/>
        <dbReference type="ChEBI" id="CHEBI:32551"/>
        <dbReference type="ChEBI" id="CHEBI:57783"/>
        <dbReference type="ChEBI" id="CHEBI:57820"/>
        <dbReference type="ChEBI" id="CHEBI:58349"/>
        <dbReference type="EC" id="1.14.13.59"/>
    </reaction>
</comment>
<proteinExistence type="inferred from homology"/>
<dbReference type="RefSeq" id="WP_105416540.1">
    <property type="nucleotide sequence ID" value="NZ_PUIO01000021.1"/>
</dbReference>
<evidence type="ECO:0000313" key="16">
    <source>
        <dbReference type="EMBL" id="PQP23394.1"/>
    </source>
</evidence>
<evidence type="ECO:0000256" key="9">
    <source>
        <dbReference type="ARBA" id="ARBA00023002"/>
    </source>
</evidence>
<evidence type="ECO:0000256" key="13">
    <source>
        <dbReference type="ARBA" id="ARBA00032493"/>
    </source>
</evidence>
<dbReference type="PRINTS" id="PR00469">
    <property type="entry name" value="PNDRDTASEII"/>
</dbReference>
<organism evidence="16 17">
    <name type="scientific">Rhodococcus opacus</name>
    <name type="common">Nocardia opaca</name>
    <dbReference type="NCBI Taxonomy" id="37919"/>
    <lineage>
        <taxon>Bacteria</taxon>
        <taxon>Bacillati</taxon>
        <taxon>Actinomycetota</taxon>
        <taxon>Actinomycetes</taxon>
        <taxon>Mycobacteriales</taxon>
        <taxon>Nocardiaceae</taxon>
        <taxon>Rhodococcus</taxon>
    </lineage>
</organism>
<protein>
    <recommendedName>
        <fullName evidence="5">L-lysine N6-monooxygenase MbtG</fullName>
        <ecNumber evidence="4">1.14.13.59</ecNumber>
    </recommendedName>
    <alternativeName>
        <fullName evidence="14">Lysine 6-N-hydroxylase</fullName>
    </alternativeName>
    <alternativeName>
        <fullName evidence="13">Lysine N6-hydroxylase</fullName>
    </alternativeName>
    <alternativeName>
        <fullName evidence="11">Lysine-N-oxygenase</fullName>
    </alternativeName>
    <alternativeName>
        <fullName evidence="12">Mycobactin synthase protein G</fullName>
    </alternativeName>
</protein>
<dbReference type="GO" id="GO:0047091">
    <property type="term" value="F:L-lysine 6-monooxygenase (NADPH) activity"/>
    <property type="evidence" value="ECO:0007669"/>
    <property type="project" value="UniProtKB-EC"/>
</dbReference>
<evidence type="ECO:0000256" key="15">
    <source>
        <dbReference type="ARBA" id="ARBA00048407"/>
    </source>
</evidence>
<comment type="similarity">
    <text evidence="3">Belongs to the lysine N(6)-hydroxylase/L-ornithine N(5)-oxygenase family.</text>
</comment>
<dbReference type="AlphaFoldDB" id="A0A2S8J8L2"/>
<dbReference type="PRINTS" id="PR00368">
    <property type="entry name" value="FADPNR"/>
</dbReference>
<evidence type="ECO:0000313" key="17">
    <source>
        <dbReference type="Proteomes" id="UP000239290"/>
    </source>
</evidence>
<evidence type="ECO:0000256" key="11">
    <source>
        <dbReference type="ARBA" id="ARBA00029939"/>
    </source>
</evidence>
<dbReference type="EMBL" id="PUIO01000021">
    <property type="protein sequence ID" value="PQP23394.1"/>
    <property type="molecule type" value="Genomic_DNA"/>
</dbReference>